<accession>A0A9K3ENX6</accession>
<reference evidence="1" key="1">
    <citation type="journal article" date="2017" name="Nature">
        <title>The sunflower genome provides insights into oil metabolism, flowering and Asterid evolution.</title>
        <authorList>
            <person name="Badouin H."/>
            <person name="Gouzy J."/>
            <person name="Grassa C.J."/>
            <person name="Murat F."/>
            <person name="Staton S.E."/>
            <person name="Cottret L."/>
            <person name="Lelandais-Briere C."/>
            <person name="Owens G.L."/>
            <person name="Carrere S."/>
            <person name="Mayjonade B."/>
            <person name="Legrand L."/>
            <person name="Gill N."/>
            <person name="Kane N.C."/>
            <person name="Bowers J.E."/>
            <person name="Hubner S."/>
            <person name="Bellec A."/>
            <person name="Berard A."/>
            <person name="Berges H."/>
            <person name="Blanchet N."/>
            <person name="Boniface M.C."/>
            <person name="Brunel D."/>
            <person name="Catrice O."/>
            <person name="Chaidir N."/>
            <person name="Claudel C."/>
            <person name="Donnadieu C."/>
            <person name="Faraut T."/>
            <person name="Fievet G."/>
            <person name="Helmstetter N."/>
            <person name="King M."/>
            <person name="Knapp S.J."/>
            <person name="Lai Z."/>
            <person name="Le Paslier M.C."/>
            <person name="Lippi Y."/>
            <person name="Lorenzon L."/>
            <person name="Mandel J.R."/>
            <person name="Marage G."/>
            <person name="Marchand G."/>
            <person name="Marquand E."/>
            <person name="Bret-Mestries E."/>
            <person name="Morien E."/>
            <person name="Nambeesan S."/>
            <person name="Nguyen T."/>
            <person name="Pegot-Espagnet P."/>
            <person name="Pouilly N."/>
            <person name="Raftis F."/>
            <person name="Sallet E."/>
            <person name="Schiex T."/>
            <person name="Thomas J."/>
            <person name="Vandecasteele C."/>
            <person name="Vares D."/>
            <person name="Vear F."/>
            <person name="Vautrin S."/>
            <person name="Crespi M."/>
            <person name="Mangin B."/>
            <person name="Burke J.M."/>
            <person name="Salse J."/>
            <person name="Munos S."/>
            <person name="Vincourt P."/>
            <person name="Rieseberg L.H."/>
            <person name="Langlade N.B."/>
        </authorList>
    </citation>
    <scope>NUCLEOTIDE SEQUENCE</scope>
    <source>
        <tissue evidence="1">Leaves</tissue>
    </source>
</reference>
<organism evidence="1 2">
    <name type="scientific">Helianthus annuus</name>
    <name type="common">Common sunflower</name>
    <dbReference type="NCBI Taxonomy" id="4232"/>
    <lineage>
        <taxon>Eukaryota</taxon>
        <taxon>Viridiplantae</taxon>
        <taxon>Streptophyta</taxon>
        <taxon>Embryophyta</taxon>
        <taxon>Tracheophyta</taxon>
        <taxon>Spermatophyta</taxon>
        <taxon>Magnoliopsida</taxon>
        <taxon>eudicotyledons</taxon>
        <taxon>Gunneridae</taxon>
        <taxon>Pentapetalae</taxon>
        <taxon>asterids</taxon>
        <taxon>campanulids</taxon>
        <taxon>Asterales</taxon>
        <taxon>Asteraceae</taxon>
        <taxon>Asteroideae</taxon>
        <taxon>Heliantheae alliance</taxon>
        <taxon>Heliantheae</taxon>
        <taxon>Helianthus</taxon>
    </lineage>
</organism>
<dbReference type="Proteomes" id="UP000215914">
    <property type="component" value="Unassembled WGS sequence"/>
</dbReference>
<keyword evidence="2" id="KW-1185">Reference proteome</keyword>
<dbReference type="PANTHER" id="PTHR35307:SF6">
    <property type="entry name" value="TRANSMEMBRANE PROTEIN"/>
    <property type="match status" value="1"/>
</dbReference>
<dbReference type="Gramene" id="mRNA:HanXRQr2_Chr12g0523321">
    <property type="protein sequence ID" value="mRNA:HanXRQr2_Chr12g0523321"/>
    <property type="gene ID" value="HanXRQr2_Chr12g0523321"/>
</dbReference>
<evidence type="ECO:0000313" key="1">
    <source>
        <dbReference type="EMBL" id="KAF5776354.1"/>
    </source>
</evidence>
<dbReference type="PANTHER" id="PTHR35307">
    <property type="entry name" value="PROTEIN, PUTATIVE-RELATED"/>
    <property type="match status" value="1"/>
</dbReference>
<dbReference type="EMBL" id="MNCJ02000327">
    <property type="protein sequence ID" value="KAF5776354.1"/>
    <property type="molecule type" value="Genomic_DNA"/>
</dbReference>
<dbReference type="AlphaFoldDB" id="A0A9K3ENX6"/>
<reference evidence="1" key="2">
    <citation type="submission" date="2020-06" db="EMBL/GenBank/DDBJ databases">
        <title>Helianthus annuus Genome sequencing and assembly Release 2.</title>
        <authorList>
            <person name="Gouzy J."/>
            <person name="Langlade N."/>
            <person name="Munos S."/>
        </authorList>
    </citation>
    <scope>NUCLEOTIDE SEQUENCE</scope>
    <source>
        <tissue evidence="1">Leaves</tissue>
    </source>
</reference>
<evidence type="ECO:0000313" key="2">
    <source>
        <dbReference type="Proteomes" id="UP000215914"/>
    </source>
</evidence>
<gene>
    <name evidence="1" type="ORF">HanXRQr2_Chr12g0523321</name>
</gene>
<sequence length="369" mass="42181">MFKVVKYWFQKLLEWKYGSISLPLLSISFPFGKHKSKVVIRTLKNVVLNFCIILQVVVVVVCKFGGKTNENTEERKYVLQVGNENQLADSTLKRLLRSFSELIKKSEKKEPKSLLNLIKENPNKIFQGVRMFDKDDHHVQCSPLKVEYQDCWSLTVVTLTTIAITLPNIEKVKLDNLLKSVRQGLQYVTLVEETLDVNVSIQKAAKILWEEVDFRHKWLGNKLKKIASQVKKDGAQVDTNLQIVQLFLKKATSKIEEGRGSSNICANSMSRVTETIIRDKESHKKLFDELSSRITDIMAACLTNLPQAIAKKCHTSVIEKREESVKGAVKLLGETKEIINILQEDYDIPNMELKDLPFIDKWCAYLSGP</sequence>
<name>A0A9K3ENX6_HELAN</name>
<protein>
    <submittedName>
        <fullName evidence="1">Uncharacterized protein</fullName>
    </submittedName>
</protein>
<comment type="caution">
    <text evidence="1">The sequence shown here is derived from an EMBL/GenBank/DDBJ whole genome shotgun (WGS) entry which is preliminary data.</text>
</comment>
<proteinExistence type="predicted"/>